<sequence length="214" mass="22945">MDPNTTAVVLIEFQNDFTSEGGTLHAAVKPVMDETDMLANAVETAAQARALGVTIVHAPITFADDYRELTPNPYGILKGVVDSKSFRKGTWGAEIVDILTPAPGDIVIEGKRGLCGFASTNLDFILRSKGIKTVALGGFLTNCCVESTMRTAYEKGYEVVTLKDCTAALSREEQHAAVEKNYPMFSKPMTHDAFLSALKGEGAVADSSRGYETA</sequence>
<dbReference type="CDD" id="cd00431">
    <property type="entry name" value="cysteine_hydrolases"/>
    <property type="match status" value="1"/>
</dbReference>
<accession>A0A366F392</accession>
<dbReference type="RefSeq" id="WP_113890925.1">
    <property type="nucleotide sequence ID" value="NZ_QNRK01000023.1"/>
</dbReference>
<dbReference type="AlphaFoldDB" id="A0A366F392"/>
<gene>
    <name evidence="3" type="ORF">DFR50_12336</name>
</gene>
<evidence type="ECO:0000259" key="2">
    <source>
        <dbReference type="Pfam" id="PF00857"/>
    </source>
</evidence>
<reference evidence="3 4" key="1">
    <citation type="submission" date="2018-06" db="EMBL/GenBank/DDBJ databases">
        <title>Genomic Encyclopedia of Type Strains, Phase IV (KMG-IV): sequencing the most valuable type-strain genomes for metagenomic binning, comparative biology and taxonomic classification.</title>
        <authorList>
            <person name="Goeker M."/>
        </authorList>
    </citation>
    <scope>NUCLEOTIDE SEQUENCE [LARGE SCALE GENOMIC DNA]</scope>
    <source>
        <strain evidence="3 4">DSM 24875</strain>
    </source>
</reference>
<dbReference type="InterPro" id="IPR050272">
    <property type="entry name" value="Isochorismatase-like_hydrls"/>
</dbReference>
<dbReference type="InterPro" id="IPR036380">
    <property type="entry name" value="Isochorismatase-like_sf"/>
</dbReference>
<dbReference type="GO" id="GO:0016787">
    <property type="term" value="F:hydrolase activity"/>
    <property type="evidence" value="ECO:0007669"/>
    <property type="project" value="UniProtKB-KW"/>
</dbReference>
<dbReference type="OrthoDB" id="9807387at2"/>
<evidence type="ECO:0000313" key="4">
    <source>
        <dbReference type="Proteomes" id="UP000253529"/>
    </source>
</evidence>
<proteinExistence type="predicted"/>
<name>A0A366F392_9HYPH</name>
<keyword evidence="1 3" id="KW-0378">Hydrolase</keyword>
<keyword evidence="4" id="KW-1185">Reference proteome</keyword>
<organism evidence="3 4">
    <name type="scientific">Roseiarcus fermentans</name>
    <dbReference type="NCBI Taxonomy" id="1473586"/>
    <lineage>
        <taxon>Bacteria</taxon>
        <taxon>Pseudomonadati</taxon>
        <taxon>Pseudomonadota</taxon>
        <taxon>Alphaproteobacteria</taxon>
        <taxon>Hyphomicrobiales</taxon>
        <taxon>Roseiarcaceae</taxon>
        <taxon>Roseiarcus</taxon>
    </lineage>
</organism>
<evidence type="ECO:0000313" key="3">
    <source>
        <dbReference type="EMBL" id="RBP09067.1"/>
    </source>
</evidence>
<evidence type="ECO:0000256" key="1">
    <source>
        <dbReference type="ARBA" id="ARBA00022801"/>
    </source>
</evidence>
<dbReference type="Pfam" id="PF00857">
    <property type="entry name" value="Isochorismatase"/>
    <property type="match status" value="1"/>
</dbReference>
<comment type="caution">
    <text evidence="3">The sequence shown here is derived from an EMBL/GenBank/DDBJ whole genome shotgun (WGS) entry which is preliminary data.</text>
</comment>
<dbReference type="Gene3D" id="3.40.50.850">
    <property type="entry name" value="Isochorismatase-like"/>
    <property type="match status" value="1"/>
</dbReference>
<dbReference type="PANTHER" id="PTHR43540:SF16">
    <property type="entry name" value="ISOCHORISMATASE-LIKE DOMAIN-CONTAINING PROTEIN"/>
    <property type="match status" value="1"/>
</dbReference>
<dbReference type="SUPFAM" id="SSF52499">
    <property type="entry name" value="Isochorismatase-like hydrolases"/>
    <property type="match status" value="1"/>
</dbReference>
<dbReference type="Proteomes" id="UP000253529">
    <property type="component" value="Unassembled WGS sequence"/>
</dbReference>
<dbReference type="PANTHER" id="PTHR43540">
    <property type="entry name" value="PEROXYUREIDOACRYLATE/UREIDOACRYLATE AMIDOHYDROLASE-RELATED"/>
    <property type="match status" value="1"/>
</dbReference>
<feature type="domain" description="Isochorismatase-like" evidence="2">
    <location>
        <begin position="6"/>
        <end position="192"/>
    </location>
</feature>
<protein>
    <submittedName>
        <fullName evidence="3">Ureidoacrylate peracid hydrolase</fullName>
    </submittedName>
</protein>
<dbReference type="InterPro" id="IPR000868">
    <property type="entry name" value="Isochorismatase-like_dom"/>
</dbReference>
<dbReference type="EMBL" id="QNRK01000023">
    <property type="protein sequence ID" value="RBP09067.1"/>
    <property type="molecule type" value="Genomic_DNA"/>
</dbReference>